<proteinExistence type="predicted"/>
<gene>
    <name evidence="1" type="ORF">GPLA_3588</name>
</gene>
<sequence length="44" mass="4827">MAINNDINQTANINTPYNEENAQATAFFATLNSELIENVALTLN</sequence>
<evidence type="ECO:0000313" key="1">
    <source>
        <dbReference type="EMBL" id="GAC34476.1"/>
    </source>
</evidence>
<reference evidence="2" key="1">
    <citation type="journal article" date="2014" name="Environ. Microbiol.">
        <title>Comparative genomics of the marine bacterial genus Glaciecola reveals the high degree of genomic diversity and genomic characteristic for cold adaptation.</title>
        <authorList>
            <person name="Qin Q.L."/>
            <person name="Xie B.B."/>
            <person name="Yu Y."/>
            <person name="Shu Y.L."/>
            <person name="Rong J.C."/>
            <person name="Zhang Y.J."/>
            <person name="Zhao D.L."/>
            <person name="Chen X.L."/>
            <person name="Zhang X.Y."/>
            <person name="Chen B."/>
            <person name="Zhou B.C."/>
            <person name="Zhang Y.Z."/>
        </authorList>
    </citation>
    <scope>NUCLEOTIDE SEQUENCE [LARGE SCALE GENOMIC DNA]</scope>
    <source>
        <strain evidence="2">LMG 21857</strain>
    </source>
</reference>
<comment type="caution">
    <text evidence="1">The sequence shown here is derived from an EMBL/GenBank/DDBJ whole genome shotgun (WGS) entry which is preliminary data.</text>
</comment>
<evidence type="ECO:0000313" key="2">
    <source>
        <dbReference type="Proteomes" id="UP000006322"/>
    </source>
</evidence>
<dbReference type="STRING" id="1129793.GPLA_3588"/>
<dbReference type="RefSeq" id="WP_007106241.1">
    <property type="nucleotide sequence ID" value="NZ_BAER01000111.1"/>
</dbReference>
<accession>K6ZEG7</accession>
<organism evidence="1 2">
    <name type="scientific">Paraglaciecola polaris LMG 21857</name>
    <dbReference type="NCBI Taxonomy" id="1129793"/>
    <lineage>
        <taxon>Bacteria</taxon>
        <taxon>Pseudomonadati</taxon>
        <taxon>Pseudomonadota</taxon>
        <taxon>Gammaproteobacteria</taxon>
        <taxon>Alteromonadales</taxon>
        <taxon>Alteromonadaceae</taxon>
        <taxon>Paraglaciecola</taxon>
    </lineage>
</organism>
<dbReference type="AlphaFoldDB" id="K6ZEG7"/>
<dbReference type="EMBL" id="BAER01000111">
    <property type="protein sequence ID" value="GAC34476.1"/>
    <property type="molecule type" value="Genomic_DNA"/>
</dbReference>
<dbReference type="Proteomes" id="UP000006322">
    <property type="component" value="Unassembled WGS sequence"/>
</dbReference>
<name>K6ZEG7_9ALTE</name>
<keyword evidence="2" id="KW-1185">Reference proteome</keyword>
<protein>
    <submittedName>
        <fullName evidence="1">Uncharacterized protein</fullName>
    </submittedName>
</protein>